<evidence type="ECO:0000256" key="2">
    <source>
        <dbReference type="ARBA" id="ARBA00022691"/>
    </source>
</evidence>
<evidence type="ECO:0000256" key="4">
    <source>
        <dbReference type="ARBA" id="ARBA00023004"/>
    </source>
</evidence>
<evidence type="ECO:0000256" key="1">
    <source>
        <dbReference type="ARBA" id="ARBA00001966"/>
    </source>
</evidence>
<evidence type="ECO:0000259" key="7">
    <source>
        <dbReference type="PROSITE" id="PS51918"/>
    </source>
</evidence>
<dbReference type="SFLD" id="SFLDS00029">
    <property type="entry name" value="Radical_SAM"/>
    <property type="match status" value="1"/>
</dbReference>
<feature type="domain" description="Radical SAM core" evidence="7">
    <location>
        <begin position="256"/>
        <end position="506"/>
    </location>
</feature>
<dbReference type="EMBL" id="CAADFA010000097">
    <property type="protein sequence ID" value="VFJ51486.1"/>
    <property type="molecule type" value="Genomic_DNA"/>
</dbReference>
<accession>A0A450VUD5</accession>
<reference evidence="10" key="1">
    <citation type="submission" date="2019-02" db="EMBL/GenBank/DDBJ databases">
        <authorList>
            <person name="Gruber-Vodicka R. H."/>
            <person name="Seah K. B. B."/>
        </authorList>
    </citation>
    <scope>NUCLEOTIDE SEQUENCE</scope>
    <source>
        <strain evidence="9">BECK_BZ163</strain>
        <strain evidence="10">BECK_BZ164</strain>
        <strain evidence="8">BECK_BZ165</strain>
    </source>
</reference>
<organism evidence="10">
    <name type="scientific">Candidatus Kentrum sp. FM</name>
    <dbReference type="NCBI Taxonomy" id="2126340"/>
    <lineage>
        <taxon>Bacteria</taxon>
        <taxon>Pseudomonadati</taxon>
        <taxon>Pseudomonadota</taxon>
        <taxon>Gammaproteobacteria</taxon>
        <taxon>Candidatus Kentrum</taxon>
    </lineage>
</organism>
<sequence length="540" mass="59783">MDSPELRVLAVTAPHWPVRPKNVPVRSFTAGSPFSLQNAVRHAAGEANAGRGAWKGSNWITLEGRRSSVLLLEFLDDATDIFQRALRELRPNLLLIGAMTLGFSGAVALARLARAELGPDCFIAMGGKHCNETMTVVRQKLLVAGNSPLNLMASGAIEPIAGLPLFDMVVSGDGEEIITRLGGMVHGRVKNKQRATDGEIDRAGLKQAGGRWHAGWLDNKGKVTAISSDATPLDFENMPTAPALFGLQSRFPIFDEVPTGHAYSDMGMGCTYDCFFCSERCGLNGRLRQNPYFIDRLYEHLRDIWVAGGSGGSGYVGAFIEDSILLGGNVNLITGLIERLRRDRLPRLRIGCQLTVNDIQRLHRDGILQNFREAGIEYAAFGMETINENIATRMSKHRKKGLWSEANRRAIQYLSEAELLVGMYILWGLGESQDEREHQLEQLGEWREDYKGQPCAIGLNWATRHPGAEDGRKNGPRNNPKDNDPPLSFLDWGTDPDSERLALFVEMFGEASENYPLYPEHLPSQSDLERLKLGYLALVE</sequence>
<dbReference type="Gene3D" id="3.20.20.70">
    <property type="entry name" value="Aldolase class I"/>
    <property type="match status" value="1"/>
</dbReference>
<keyword evidence="2" id="KW-0949">S-adenosyl-L-methionine</keyword>
<evidence type="ECO:0000313" key="10">
    <source>
        <dbReference type="EMBL" id="VFK08395.1"/>
    </source>
</evidence>
<feature type="compositionally biased region" description="Basic and acidic residues" evidence="6">
    <location>
        <begin position="466"/>
        <end position="484"/>
    </location>
</feature>
<evidence type="ECO:0000256" key="6">
    <source>
        <dbReference type="SAM" id="MobiDB-lite"/>
    </source>
</evidence>
<dbReference type="PANTHER" id="PTHR43409">
    <property type="entry name" value="ANAEROBIC MAGNESIUM-PROTOPORPHYRIN IX MONOMETHYL ESTER CYCLASE-RELATED"/>
    <property type="match status" value="1"/>
</dbReference>
<keyword evidence="3" id="KW-0479">Metal-binding</keyword>
<dbReference type="EMBL" id="CAADEZ010000129">
    <property type="protein sequence ID" value="VFJ54303.1"/>
    <property type="molecule type" value="Genomic_DNA"/>
</dbReference>
<dbReference type="SUPFAM" id="SSF102114">
    <property type="entry name" value="Radical SAM enzymes"/>
    <property type="match status" value="1"/>
</dbReference>
<dbReference type="EMBL" id="CAADFL010000068">
    <property type="protein sequence ID" value="VFK08395.1"/>
    <property type="molecule type" value="Genomic_DNA"/>
</dbReference>
<keyword evidence="5" id="KW-0411">Iron-sulfur</keyword>
<feature type="region of interest" description="Disordered" evidence="6">
    <location>
        <begin position="461"/>
        <end position="491"/>
    </location>
</feature>
<keyword evidence="4" id="KW-0408">Iron</keyword>
<dbReference type="InterPro" id="IPR058240">
    <property type="entry name" value="rSAM_sf"/>
</dbReference>
<dbReference type="PROSITE" id="PS51918">
    <property type="entry name" value="RADICAL_SAM"/>
    <property type="match status" value="1"/>
</dbReference>
<dbReference type="InterPro" id="IPR006638">
    <property type="entry name" value="Elp3/MiaA/NifB-like_rSAM"/>
</dbReference>
<dbReference type="InterPro" id="IPR007197">
    <property type="entry name" value="rSAM"/>
</dbReference>
<dbReference type="AlphaFoldDB" id="A0A450VUD5"/>
<dbReference type="SMART" id="SM00729">
    <property type="entry name" value="Elp3"/>
    <property type="match status" value="1"/>
</dbReference>
<dbReference type="GO" id="GO:0051536">
    <property type="term" value="F:iron-sulfur cluster binding"/>
    <property type="evidence" value="ECO:0007669"/>
    <property type="project" value="UniProtKB-KW"/>
</dbReference>
<dbReference type="GO" id="GO:0046872">
    <property type="term" value="F:metal ion binding"/>
    <property type="evidence" value="ECO:0007669"/>
    <property type="project" value="UniProtKB-KW"/>
</dbReference>
<name>A0A450VUD5_9GAMM</name>
<evidence type="ECO:0000256" key="3">
    <source>
        <dbReference type="ARBA" id="ARBA00022723"/>
    </source>
</evidence>
<protein>
    <submittedName>
        <fullName evidence="10">Radical SAM superfamily enzyme YgiQ, UPF0313 family</fullName>
    </submittedName>
</protein>
<dbReference type="InterPro" id="IPR051198">
    <property type="entry name" value="BchE-like"/>
</dbReference>
<evidence type="ECO:0000313" key="8">
    <source>
        <dbReference type="EMBL" id="VFJ51486.1"/>
    </source>
</evidence>
<comment type="cofactor">
    <cofactor evidence="1">
        <name>[4Fe-4S] cluster</name>
        <dbReference type="ChEBI" id="CHEBI:49883"/>
    </cofactor>
</comment>
<dbReference type="GO" id="GO:0003824">
    <property type="term" value="F:catalytic activity"/>
    <property type="evidence" value="ECO:0007669"/>
    <property type="project" value="InterPro"/>
</dbReference>
<dbReference type="InterPro" id="IPR013785">
    <property type="entry name" value="Aldolase_TIM"/>
</dbReference>
<dbReference type="SFLD" id="SFLDG01082">
    <property type="entry name" value="B12-binding_domain_containing"/>
    <property type="match status" value="1"/>
</dbReference>
<gene>
    <name evidence="9" type="ORF">BECKFM1743A_GA0114220_101296</name>
    <name evidence="10" type="ORF">BECKFM1743B_GA0114221_100689</name>
    <name evidence="8" type="ORF">BECKFM1743C_GA0114222_100977</name>
</gene>
<proteinExistence type="predicted"/>
<evidence type="ECO:0000313" key="9">
    <source>
        <dbReference type="EMBL" id="VFJ54303.1"/>
    </source>
</evidence>
<evidence type="ECO:0000256" key="5">
    <source>
        <dbReference type="ARBA" id="ARBA00023014"/>
    </source>
</evidence>